<evidence type="ECO:0008006" key="3">
    <source>
        <dbReference type="Google" id="ProtNLM"/>
    </source>
</evidence>
<dbReference type="InterPro" id="IPR049676">
    <property type="entry name" value="QatC"/>
</dbReference>
<sequence>MMIKIKVEASTPIVKGQFGDVKISYLEDGVETKASLSFPDFERLYDFTKETDSIEFDLFLISSIIYAVDDLFARKVWSFNGWTRDFELEIPVRHTNKWASVKSEFEDMLSFLTGDLWTLTFKPLLVSNLYLERTNRRKKYIPVFDYDQYKFASLFSGGLDSLMGVINELKKLGNKEKGVLISHFDSTYSGPKTDQDQILSKFAKHYPGRYEHIRTRVKVESKLSTGKTVSRDLNQRSRSLLFISLGLYLIRKMPKVNELIIPENGTISLNHPLTPSRSSSLSTRTTHPFFLSSLENILLTVGVTTRLFNPFEFMTKGSMVDKSSDKTVLMSTYKDSKSCGKRGHKYHWDNREAGQCGVCMPCIYRRAALHAKFWDNEDFGIDLLKATAFDKLRPDIKALFDFLKTDLDNGKIKRNLLVDGNIEQSKLDVYADVVVNSRKEIIKWISDKGNSKLKKHLGL</sequence>
<evidence type="ECO:0000313" key="1">
    <source>
        <dbReference type="EMBL" id="KYG83937.1"/>
    </source>
</evidence>
<dbReference type="AlphaFoldDB" id="A0A150XYW2"/>
<dbReference type="NCBIfam" id="NF041925">
    <property type="entry name" value="QatC"/>
    <property type="match status" value="1"/>
</dbReference>
<gene>
    <name evidence="1" type="ORF">AWW67_02125</name>
</gene>
<comment type="caution">
    <text evidence="1">The sequence shown here is derived from an EMBL/GenBank/DDBJ whole genome shotgun (WGS) entry which is preliminary data.</text>
</comment>
<dbReference type="Proteomes" id="UP000075663">
    <property type="component" value="Unassembled WGS sequence"/>
</dbReference>
<organism evidence="1 2">
    <name type="scientific">Roseivirga seohaensis</name>
    <dbReference type="NCBI Taxonomy" id="1914963"/>
    <lineage>
        <taxon>Bacteria</taxon>
        <taxon>Pseudomonadati</taxon>
        <taxon>Bacteroidota</taxon>
        <taxon>Cytophagia</taxon>
        <taxon>Cytophagales</taxon>
        <taxon>Roseivirgaceae</taxon>
        <taxon>Roseivirga</taxon>
    </lineage>
</organism>
<dbReference type="STRING" id="1914963.AWW67_02125"/>
<dbReference type="RefSeq" id="WP_062300765.1">
    <property type="nucleotide sequence ID" value="NZ_LRPB01000023.1"/>
</dbReference>
<reference evidence="1 2" key="1">
    <citation type="submission" date="2016-01" db="EMBL/GenBank/DDBJ databases">
        <title>Genome sequencing of Roseivirga seohaensis SW-152.</title>
        <authorList>
            <person name="Selvaratnam C."/>
            <person name="Thevarajoo S."/>
            <person name="Goh K.M."/>
            <person name="Ee R."/>
            <person name="Chan K.-G."/>
            <person name="Chong C.S."/>
        </authorList>
    </citation>
    <scope>NUCLEOTIDE SEQUENCE [LARGE SCALE GENOMIC DNA]</scope>
    <source>
        <strain evidence="1 2">SW-152</strain>
    </source>
</reference>
<name>A0A150XYW2_9BACT</name>
<dbReference type="Gene3D" id="3.40.50.620">
    <property type="entry name" value="HUPs"/>
    <property type="match status" value="1"/>
</dbReference>
<proteinExistence type="predicted"/>
<evidence type="ECO:0000313" key="2">
    <source>
        <dbReference type="Proteomes" id="UP000075663"/>
    </source>
</evidence>
<accession>A0A150XYW2</accession>
<dbReference type="EMBL" id="LRPB01000023">
    <property type="protein sequence ID" value="KYG83937.1"/>
    <property type="molecule type" value="Genomic_DNA"/>
</dbReference>
<dbReference type="InterPro" id="IPR014729">
    <property type="entry name" value="Rossmann-like_a/b/a_fold"/>
</dbReference>
<protein>
    <recommendedName>
        <fullName evidence="3">7-cyano-7-deazaguanine synthase</fullName>
    </recommendedName>
</protein>